<gene>
    <name evidence="1" type="ORF">IV500_05115</name>
</gene>
<sequence>MTNLILTPNEIPEKLDAAVALLDSLPVGSIIKALNERSNPAWPSVFIRTGTGSDPWLLLDPGGRNDESTYSSGPIVRYFGTASIKVLDRGPETEGSEPA</sequence>
<dbReference type="RefSeq" id="WP_196395735.1">
    <property type="nucleotide sequence ID" value="NZ_JADNYM010000005.1"/>
</dbReference>
<accession>A0A931CNV1</accession>
<evidence type="ECO:0000313" key="1">
    <source>
        <dbReference type="EMBL" id="MBG0738799.1"/>
    </source>
</evidence>
<protein>
    <submittedName>
        <fullName evidence="1">Uncharacterized protein</fullName>
    </submittedName>
</protein>
<dbReference type="AlphaFoldDB" id="A0A931CNV1"/>
<evidence type="ECO:0000313" key="2">
    <source>
        <dbReference type="Proteomes" id="UP000655366"/>
    </source>
</evidence>
<name>A0A931CNV1_9MICC</name>
<dbReference type="EMBL" id="JADNYM010000005">
    <property type="protein sequence ID" value="MBG0738799.1"/>
    <property type="molecule type" value="Genomic_DNA"/>
</dbReference>
<keyword evidence="2" id="KW-1185">Reference proteome</keyword>
<comment type="caution">
    <text evidence="1">The sequence shown here is derived from an EMBL/GenBank/DDBJ whole genome shotgun (WGS) entry which is preliminary data.</text>
</comment>
<dbReference type="Proteomes" id="UP000655366">
    <property type="component" value="Unassembled WGS sequence"/>
</dbReference>
<proteinExistence type="predicted"/>
<organism evidence="1 2">
    <name type="scientific">Arthrobacter terrae</name>
    <dbReference type="NCBI Taxonomy" id="2935737"/>
    <lineage>
        <taxon>Bacteria</taxon>
        <taxon>Bacillati</taxon>
        <taxon>Actinomycetota</taxon>
        <taxon>Actinomycetes</taxon>
        <taxon>Micrococcales</taxon>
        <taxon>Micrococcaceae</taxon>
        <taxon>Arthrobacter</taxon>
    </lineage>
</organism>
<reference evidence="1 2" key="1">
    <citation type="submission" date="2020-11" db="EMBL/GenBank/DDBJ databases">
        <title>Arthrobacter antarcticus sp. nov., isolated from Antarctic Soil.</title>
        <authorList>
            <person name="Li J."/>
        </authorList>
    </citation>
    <scope>NUCLEOTIDE SEQUENCE [LARGE SCALE GENOMIC DNA]</scope>
    <source>
        <strain evidence="1 2">Z1-20</strain>
    </source>
</reference>